<dbReference type="AlphaFoldDB" id="A0A1G7UQS0"/>
<accession>A0A1G7UQS0</accession>
<dbReference type="InterPro" id="IPR013517">
    <property type="entry name" value="FG-GAP"/>
</dbReference>
<evidence type="ECO:0000256" key="1">
    <source>
        <dbReference type="ARBA" id="ARBA00022729"/>
    </source>
</evidence>
<evidence type="ECO:0000259" key="3">
    <source>
        <dbReference type="Pfam" id="PF07593"/>
    </source>
</evidence>
<protein>
    <submittedName>
        <fullName evidence="4">Repeat domain-containing protein</fullName>
    </submittedName>
</protein>
<dbReference type="InterPro" id="IPR028994">
    <property type="entry name" value="Integrin_alpha_N"/>
</dbReference>
<reference evidence="5" key="1">
    <citation type="submission" date="2016-10" db="EMBL/GenBank/DDBJ databases">
        <authorList>
            <person name="Varghese N."/>
            <person name="Submissions S."/>
        </authorList>
    </citation>
    <scope>NUCLEOTIDE SEQUENCE [LARGE SCALE GENOMIC DNA]</scope>
    <source>
        <strain evidence="5">CGMCC 4.3506</strain>
    </source>
</reference>
<dbReference type="Proteomes" id="UP000199623">
    <property type="component" value="Unassembled WGS sequence"/>
</dbReference>
<evidence type="ECO:0000256" key="2">
    <source>
        <dbReference type="SAM" id="SignalP"/>
    </source>
</evidence>
<name>A0A1G7UQS0_9PSEU</name>
<dbReference type="Gene3D" id="2.130.10.130">
    <property type="entry name" value="Integrin alpha, N-terminal"/>
    <property type="match status" value="1"/>
</dbReference>
<dbReference type="SUPFAM" id="SSF69318">
    <property type="entry name" value="Integrin alpha N-terminal domain"/>
    <property type="match status" value="1"/>
</dbReference>
<feature type="domain" description="ASPIC/UnbV" evidence="3">
    <location>
        <begin position="548"/>
        <end position="603"/>
    </location>
</feature>
<organism evidence="4 5">
    <name type="scientific">Lentzea fradiae</name>
    <dbReference type="NCBI Taxonomy" id="200378"/>
    <lineage>
        <taxon>Bacteria</taxon>
        <taxon>Bacillati</taxon>
        <taxon>Actinomycetota</taxon>
        <taxon>Actinomycetes</taxon>
        <taxon>Pseudonocardiales</taxon>
        <taxon>Pseudonocardiaceae</taxon>
        <taxon>Lentzea</taxon>
    </lineage>
</organism>
<feature type="signal peptide" evidence="2">
    <location>
        <begin position="1"/>
        <end position="32"/>
    </location>
</feature>
<gene>
    <name evidence="4" type="ORF">SAMN05216553_108355</name>
</gene>
<feature type="chain" id="PRO_5011718428" evidence="2">
    <location>
        <begin position="33"/>
        <end position="628"/>
    </location>
</feature>
<dbReference type="InterPro" id="IPR011519">
    <property type="entry name" value="UnbV_ASPIC"/>
</dbReference>
<dbReference type="OrthoDB" id="9816120at2"/>
<evidence type="ECO:0000313" key="4">
    <source>
        <dbReference type="EMBL" id="SDG49836.1"/>
    </source>
</evidence>
<dbReference type="PANTHER" id="PTHR16026">
    <property type="entry name" value="CARTILAGE ACIDIC PROTEIN 1"/>
    <property type="match status" value="1"/>
</dbReference>
<dbReference type="STRING" id="200378.SAMN05216553_108355"/>
<keyword evidence="1 2" id="KW-0732">Signal</keyword>
<evidence type="ECO:0000313" key="5">
    <source>
        <dbReference type="Proteomes" id="UP000199623"/>
    </source>
</evidence>
<dbReference type="Pfam" id="PF13517">
    <property type="entry name" value="FG-GAP_3"/>
    <property type="match status" value="1"/>
</dbReference>
<dbReference type="InterPro" id="IPR027039">
    <property type="entry name" value="Crtac1"/>
</dbReference>
<sequence length="628" mass="67381">MTSPTVPKSRTARLLPAVVAAVLVTATGFATARPELSDTEAADLASRYGFTSQALNEAPPGARSMRQVGPDVEHIRAWISAVGAAVGLTDHDGNGRSDDVCLVDPRDDSVRLFPAPGTGDRFTPRVLVPDSDYDDTMAPMGCVPVDLDVDGDTDYVVHYWGRSPVQFLNTGDGFRAVELIEPRQVWNSTTLNFGDVDGDGNLDLLVANYFPDNAKVLDPDAGPDDRMRMQDSMARALNGGTNRLLLSRPRGADQAPEWTDASAALPPEASQAWTLAIGLQDLTGDHLPEIYQAEDFGPDHLMVNLSTPGQVRLRTVKATRDLVSPKSTVLGHDSFKGMGVAFTYPDGAEMPTMLVSNITAQWGLQESNFAFTPTGPGTDLLSGDVPFIDRSEELGLARSGWGWDIKTADFDGDGTDEIMQATGFLKGEKWHWALLQELALGNDQLLKYPAAWPRFGPESNLSGDDHNPFWARTSTGRYADLAKHLHLDASDNTRGLAIGDVNADGRPDALVANQWQDSRLLLNTSTSQPRQTVLSLRRPASGGATTPAIGAQVVAQADNQPVQRAQLFPANGHTGVSSTELFFATGSGERAEYTISWLTPSGPRTGQITLPTGTHSVLLGDDGKITAV</sequence>
<dbReference type="Pfam" id="PF07593">
    <property type="entry name" value="UnbV_ASPIC"/>
    <property type="match status" value="1"/>
</dbReference>
<proteinExistence type="predicted"/>
<dbReference type="RefSeq" id="WP_090051533.1">
    <property type="nucleotide sequence ID" value="NZ_FNCC01000008.1"/>
</dbReference>
<dbReference type="PANTHER" id="PTHR16026:SF0">
    <property type="entry name" value="CARTILAGE ACIDIC PROTEIN 1"/>
    <property type="match status" value="1"/>
</dbReference>
<keyword evidence="5" id="KW-1185">Reference proteome</keyword>
<dbReference type="EMBL" id="FNCC01000008">
    <property type="protein sequence ID" value="SDG49836.1"/>
    <property type="molecule type" value="Genomic_DNA"/>
</dbReference>